<organism evidence="2 3">
    <name type="scientific">Nannocystis pusilla</name>
    <dbReference type="NCBI Taxonomy" id="889268"/>
    <lineage>
        <taxon>Bacteria</taxon>
        <taxon>Pseudomonadati</taxon>
        <taxon>Myxococcota</taxon>
        <taxon>Polyangia</taxon>
        <taxon>Nannocystales</taxon>
        <taxon>Nannocystaceae</taxon>
        <taxon>Nannocystis</taxon>
    </lineage>
</organism>
<feature type="compositionally biased region" description="Basic and acidic residues" evidence="1">
    <location>
        <begin position="161"/>
        <end position="170"/>
    </location>
</feature>
<keyword evidence="3" id="KW-1185">Reference proteome</keyword>
<evidence type="ECO:0000313" key="3">
    <source>
        <dbReference type="Proteomes" id="UP001139031"/>
    </source>
</evidence>
<gene>
    <name evidence="2" type="ORF">K7C98_42475</name>
</gene>
<accession>A0ABS7U668</accession>
<feature type="region of interest" description="Disordered" evidence="1">
    <location>
        <begin position="139"/>
        <end position="209"/>
    </location>
</feature>
<protein>
    <submittedName>
        <fullName evidence="2">Uncharacterized protein</fullName>
    </submittedName>
</protein>
<name>A0ABS7U668_9BACT</name>
<dbReference type="Proteomes" id="UP001139031">
    <property type="component" value="Unassembled WGS sequence"/>
</dbReference>
<comment type="caution">
    <text evidence="2">The sequence shown here is derived from an EMBL/GenBank/DDBJ whole genome shotgun (WGS) entry which is preliminary data.</text>
</comment>
<proteinExistence type="predicted"/>
<evidence type="ECO:0000313" key="2">
    <source>
        <dbReference type="EMBL" id="MBZ5715938.1"/>
    </source>
</evidence>
<dbReference type="EMBL" id="JAIRAU010000059">
    <property type="protein sequence ID" value="MBZ5715938.1"/>
    <property type="molecule type" value="Genomic_DNA"/>
</dbReference>
<dbReference type="RefSeq" id="WP_224197677.1">
    <property type="nucleotide sequence ID" value="NZ_JAIRAU010000059.1"/>
</dbReference>
<reference evidence="2" key="1">
    <citation type="submission" date="2021-08" db="EMBL/GenBank/DDBJ databases">
        <authorList>
            <person name="Stevens D.C."/>
        </authorList>
    </citation>
    <scope>NUCLEOTIDE SEQUENCE</scope>
    <source>
        <strain evidence="2">DSM 53165</strain>
    </source>
</reference>
<evidence type="ECO:0000256" key="1">
    <source>
        <dbReference type="SAM" id="MobiDB-lite"/>
    </source>
</evidence>
<sequence>MDTRTLEISRPCPVDLDADRSGRQFFCDHCQKDVHVLANWTRAEAEAFLAANRGNSVCVSLRRDARGELQYADSPAPARPPALVPVARLRRRWLPEVAAAAGVAAALSACTPHGPVKGSEKLESDEDIVMRVADGGINVPHQIAPPAPERVLEGELAAPEPRIERGEKPAIEPPPPARPRAPKKAPKEAPAPKAGKEPQWQEFDGGVDL</sequence>